<dbReference type="GO" id="GO:0050291">
    <property type="term" value="F:sphingosine N-acyltransferase activity"/>
    <property type="evidence" value="ECO:0007669"/>
    <property type="project" value="InterPro"/>
</dbReference>
<evidence type="ECO:0000256" key="1">
    <source>
        <dbReference type="ARBA" id="ARBA00004141"/>
    </source>
</evidence>
<feature type="transmembrane region" description="Helical" evidence="7">
    <location>
        <begin position="150"/>
        <end position="169"/>
    </location>
</feature>
<comment type="subcellular location">
    <subcellularLocation>
        <location evidence="1">Membrane</location>
        <topology evidence="1">Multi-pass membrane protein</topology>
    </subcellularLocation>
</comment>
<dbReference type="GO" id="GO:0016020">
    <property type="term" value="C:membrane"/>
    <property type="evidence" value="ECO:0007669"/>
    <property type="project" value="UniProtKB-SubCell"/>
</dbReference>
<organism evidence="9 10">
    <name type="scientific">Cavenderia fasciculata</name>
    <name type="common">Slime mold</name>
    <name type="synonym">Dictyostelium fasciculatum</name>
    <dbReference type="NCBI Taxonomy" id="261658"/>
    <lineage>
        <taxon>Eukaryota</taxon>
        <taxon>Amoebozoa</taxon>
        <taxon>Evosea</taxon>
        <taxon>Eumycetozoa</taxon>
        <taxon>Dictyostelia</taxon>
        <taxon>Acytosteliales</taxon>
        <taxon>Cavenderiaceae</taxon>
        <taxon>Cavenderia</taxon>
    </lineage>
</organism>
<dbReference type="Proteomes" id="UP000007797">
    <property type="component" value="Unassembled WGS sequence"/>
</dbReference>
<dbReference type="AlphaFoldDB" id="F4Q5I5"/>
<evidence type="ECO:0000256" key="3">
    <source>
        <dbReference type="ARBA" id="ARBA00022989"/>
    </source>
</evidence>
<evidence type="ECO:0000259" key="8">
    <source>
        <dbReference type="PROSITE" id="PS50922"/>
    </source>
</evidence>
<gene>
    <name evidence="9" type="primary">crsA</name>
    <name evidence="9" type="ORF">DFA_08234</name>
</gene>
<evidence type="ECO:0000313" key="10">
    <source>
        <dbReference type="Proteomes" id="UP000007797"/>
    </source>
</evidence>
<dbReference type="GO" id="GO:0046513">
    <property type="term" value="P:ceramide biosynthetic process"/>
    <property type="evidence" value="ECO:0007669"/>
    <property type="project" value="InterPro"/>
</dbReference>
<dbReference type="RefSeq" id="XP_004355728.1">
    <property type="nucleotide sequence ID" value="XM_004355675.1"/>
</dbReference>
<feature type="compositionally biased region" description="Polar residues" evidence="6">
    <location>
        <begin position="324"/>
        <end position="334"/>
    </location>
</feature>
<proteinExistence type="predicted"/>
<dbReference type="PANTHER" id="PTHR12560:SF0">
    <property type="entry name" value="LD18904P"/>
    <property type="match status" value="1"/>
</dbReference>
<keyword evidence="2 5" id="KW-0812">Transmembrane</keyword>
<feature type="transmembrane region" description="Helical" evidence="7">
    <location>
        <begin position="253"/>
        <end position="275"/>
    </location>
</feature>
<evidence type="ECO:0000256" key="7">
    <source>
        <dbReference type="SAM" id="Phobius"/>
    </source>
</evidence>
<dbReference type="PROSITE" id="PS50922">
    <property type="entry name" value="TLC"/>
    <property type="match status" value="1"/>
</dbReference>
<reference evidence="10" key="1">
    <citation type="journal article" date="2011" name="Genome Res.">
        <title>Phylogeny-wide analysis of social amoeba genomes highlights ancient origins for complex intercellular communication.</title>
        <authorList>
            <person name="Heidel A.J."/>
            <person name="Lawal H.M."/>
            <person name="Felder M."/>
            <person name="Schilde C."/>
            <person name="Helps N.R."/>
            <person name="Tunggal B."/>
            <person name="Rivero F."/>
            <person name="John U."/>
            <person name="Schleicher M."/>
            <person name="Eichinger L."/>
            <person name="Platzer M."/>
            <person name="Noegel A.A."/>
            <person name="Schaap P."/>
            <person name="Gloeckner G."/>
        </authorList>
    </citation>
    <scope>NUCLEOTIDE SEQUENCE [LARGE SCALE GENOMIC DNA]</scope>
    <source>
        <strain evidence="10">SH3</strain>
    </source>
</reference>
<feature type="region of interest" description="Disordered" evidence="6">
    <location>
        <begin position="289"/>
        <end position="310"/>
    </location>
</feature>
<dbReference type="InterPro" id="IPR006634">
    <property type="entry name" value="TLC-dom"/>
</dbReference>
<keyword evidence="4 5" id="KW-0472">Membrane</keyword>
<dbReference type="OrthoDB" id="537032at2759"/>
<feature type="transmembrane region" description="Helical" evidence="7">
    <location>
        <begin position="80"/>
        <end position="98"/>
    </location>
</feature>
<evidence type="ECO:0000256" key="5">
    <source>
        <dbReference type="PROSITE-ProRule" id="PRU00205"/>
    </source>
</evidence>
<sequence>MGMDENGISDLEWERYYNADNTIFTSMKKVVSELNAVVFLVLATNLFFLVRFFYQHYFLKPLALSYNIRKSNVPRFLENGWYSLYYITFQLFGTYVYMQEGWSIFPTMNIWIGWPVQPFTTLFRTYYLLELSFYLHCTIALFFETRRKDFYQMLTHHITTFFLVGASYWYRYHRIGLAILWIHNISDIFLYSAKALNYIQKETKDPAAYFLAEMLFVGFAVTFFFARLLFLPFVLVRSTLFEAFYVSTQFPLFYPTNVALVTLLILHLFWFYLVLRIVFKKFQGGQVDDIRSDSDEEEPTPKQESNTKAAVGLEAEKITKHLNQRINAKSSNGKESPKKN</sequence>
<dbReference type="KEGG" id="dfa:DFA_08234"/>
<name>F4Q5I5_CACFS</name>
<accession>F4Q5I5</accession>
<protein>
    <submittedName>
        <fullName evidence="9">Ceramide synthase</fullName>
    </submittedName>
</protein>
<keyword evidence="10" id="KW-1185">Reference proteome</keyword>
<evidence type="ECO:0000256" key="2">
    <source>
        <dbReference type="ARBA" id="ARBA00022692"/>
    </source>
</evidence>
<dbReference type="OMA" id="THAAEFK"/>
<dbReference type="InterPro" id="IPR016439">
    <property type="entry name" value="Lag1/Lac1-like"/>
</dbReference>
<dbReference type="PIRSF" id="PIRSF005225">
    <property type="entry name" value="LAG1_LAC1"/>
    <property type="match status" value="1"/>
</dbReference>
<evidence type="ECO:0000256" key="6">
    <source>
        <dbReference type="SAM" id="MobiDB-lite"/>
    </source>
</evidence>
<evidence type="ECO:0000256" key="4">
    <source>
        <dbReference type="ARBA" id="ARBA00023136"/>
    </source>
</evidence>
<dbReference type="STRING" id="1054147.F4Q5I5"/>
<feature type="transmembrane region" description="Helical" evidence="7">
    <location>
        <begin position="208"/>
        <end position="233"/>
    </location>
</feature>
<evidence type="ECO:0000313" key="9">
    <source>
        <dbReference type="EMBL" id="EGG17244.1"/>
    </source>
</evidence>
<feature type="region of interest" description="Disordered" evidence="6">
    <location>
        <begin position="321"/>
        <end position="340"/>
    </location>
</feature>
<dbReference type="GeneID" id="14868642"/>
<feature type="transmembrane region" description="Helical" evidence="7">
    <location>
        <begin position="36"/>
        <end position="59"/>
    </location>
</feature>
<dbReference type="EMBL" id="GL883021">
    <property type="protein sequence ID" value="EGG17244.1"/>
    <property type="molecule type" value="Genomic_DNA"/>
</dbReference>
<dbReference type="PANTHER" id="PTHR12560">
    <property type="entry name" value="LONGEVITY ASSURANCE FACTOR 1 LAG1"/>
    <property type="match status" value="1"/>
</dbReference>
<feature type="domain" description="TLC" evidence="8">
    <location>
        <begin position="74"/>
        <end position="283"/>
    </location>
</feature>
<dbReference type="SMART" id="SM00724">
    <property type="entry name" value="TLC"/>
    <property type="match status" value="1"/>
</dbReference>
<dbReference type="Pfam" id="PF03798">
    <property type="entry name" value="TRAM_LAG1_CLN8"/>
    <property type="match status" value="1"/>
</dbReference>
<feature type="transmembrane region" description="Helical" evidence="7">
    <location>
        <begin position="175"/>
        <end position="196"/>
    </location>
</feature>
<feature type="transmembrane region" description="Helical" evidence="7">
    <location>
        <begin position="125"/>
        <end position="143"/>
    </location>
</feature>
<keyword evidence="3 7" id="KW-1133">Transmembrane helix</keyword>